<accession>A0A914HXZ2</accession>
<organism evidence="1 2">
    <name type="scientific">Globodera rostochiensis</name>
    <name type="common">Golden nematode worm</name>
    <name type="synonym">Heterodera rostochiensis</name>
    <dbReference type="NCBI Taxonomy" id="31243"/>
    <lineage>
        <taxon>Eukaryota</taxon>
        <taxon>Metazoa</taxon>
        <taxon>Ecdysozoa</taxon>
        <taxon>Nematoda</taxon>
        <taxon>Chromadorea</taxon>
        <taxon>Rhabditida</taxon>
        <taxon>Tylenchina</taxon>
        <taxon>Tylenchomorpha</taxon>
        <taxon>Tylenchoidea</taxon>
        <taxon>Heteroderidae</taxon>
        <taxon>Heteroderinae</taxon>
        <taxon>Globodera</taxon>
    </lineage>
</organism>
<sequence>MTEEGNGSVVEYAPCWRRTSTVPSSKSPGFCTNSGSKCGREGKMGAHELTVTRENQRLAAAQQQLQRHL</sequence>
<dbReference type="AlphaFoldDB" id="A0A914HXZ2"/>
<reference evidence="2" key="1">
    <citation type="submission" date="2022-11" db="UniProtKB">
        <authorList>
            <consortium name="WormBaseParasite"/>
        </authorList>
    </citation>
    <scope>IDENTIFICATION</scope>
</reference>
<dbReference type="Proteomes" id="UP000887572">
    <property type="component" value="Unplaced"/>
</dbReference>
<dbReference type="WBParaSite" id="Gr19_v10_g5147.t1">
    <property type="protein sequence ID" value="Gr19_v10_g5147.t1"/>
    <property type="gene ID" value="Gr19_v10_g5147"/>
</dbReference>
<evidence type="ECO:0000313" key="2">
    <source>
        <dbReference type="WBParaSite" id="Gr19_v10_g5147.t1"/>
    </source>
</evidence>
<protein>
    <submittedName>
        <fullName evidence="2">Uncharacterized protein</fullName>
    </submittedName>
</protein>
<name>A0A914HXZ2_GLORO</name>
<proteinExistence type="predicted"/>
<evidence type="ECO:0000313" key="1">
    <source>
        <dbReference type="Proteomes" id="UP000887572"/>
    </source>
</evidence>
<keyword evidence="1" id="KW-1185">Reference proteome</keyword>